<reference evidence="4" key="5">
    <citation type="journal article" date="2022" name="J. Appl. Microbiol.">
        <title>PCR-based ORF typing of Klebsiella pneumoniae for rapid identification of global clones and transmission events.</title>
        <authorList>
            <person name="Nonogaki R."/>
            <person name="Iijima A."/>
            <person name="Kawamura K."/>
            <person name="Kayama S."/>
            <person name="Sugai M."/>
            <person name="Yagi T."/>
            <person name="Arakawa Y."/>
            <person name="Doi Y."/>
            <person name="Suzuki M."/>
        </authorList>
    </citation>
    <scope>NUCLEOTIDE SEQUENCE</scope>
    <source>
        <strain evidence="4">NUKP-37</strain>
    </source>
</reference>
<dbReference type="OMA" id="EWGVFLQ"/>
<dbReference type="Pfam" id="PF04319">
    <property type="entry name" value="NifZ"/>
    <property type="match status" value="1"/>
</dbReference>
<dbReference type="KEGG" id="kvd:KR75_26180"/>
<dbReference type="EMBL" id="UKAS01000001">
    <property type="protein sequence ID" value="SXF91758.1"/>
    <property type="molecule type" value="Genomic_DNA"/>
</dbReference>
<evidence type="ECO:0000313" key="11">
    <source>
        <dbReference type="Proteomes" id="UP000789617"/>
    </source>
</evidence>
<dbReference type="GO" id="GO:0009399">
    <property type="term" value="P:nitrogen fixation"/>
    <property type="evidence" value="ECO:0007669"/>
    <property type="project" value="InterPro"/>
</dbReference>
<dbReference type="KEGG" id="kpe:KPK_1702"/>
<reference evidence="5 8" key="2">
    <citation type="submission" date="2018-01" db="EMBL/GenBank/DDBJ databases">
        <title>Genomic study of Klebsiella pneumoniae.</title>
        <authorList>
            <person name="Yang Y."/>
            <person name="Bicalho R."/>
        </authorList>
    </citation>
    <scope>NUCLEOTIDE SEQUENCE [LARGE SCALE GENOMIC DNA]</scope>
    <source>
        <strain evidence="5 8">A5</strain>
    </source>
</reference>
<reference evidence="7 9" key="3">
    <citation type="submission" date="2018-08" db="EMBL/GenBank/DDBJ databases">
        <authorList>
            <consortium name="Pathogen Informatics"/>
        </authorList>
    </citation>
    <scope>NUCLEOTIDE SEQUENCE [LARGE SCALE GENOMIC DNA]</scope>
    <source>
        <strain evidence="7 9">EuSCAPE_TR218</strain>
    </source>
</reference>
<comment type="similarity">
    <text evidence="1">Belongs to the NifZ family.</text>
</comment>
<accession>A0A0J4QJY3</accession>
<evidence type="ECO:0000313" key="9">
    <source>
        <dbReference type="Proteomes" id="UP000258928"/>
    </source>
</evidence>
<dbReference type="KEGG" id="kvq:SP68_06325"/>
<accession>A0A288TJL6</accession>
<evidence type="ECO:0000256" key="2">
    <source>
        <dbReference type="ARBA" id="ARBA00023231"/>
    </source>
</evidence>
<dbReference type="EMBL" id="PICB01000070">
    <property type="protein sequence ID" value="PLP48655.1"/>
    <property type="molecule type" value="Genomic_DNA"/>
</dbReference>
<dbReference type="EMBL" id="BQTA01000013">
    <property type="protein sequence ID" value="GKJ98804.1"/>
    <property type="molecule type" value="Genomic_DNA"/>
</dbReference>
<dbReference type="Proteomes" id="UP000516181">
    <property type="component" value="Chromosome"/>
</dbReference>
<dbReference type="InterPro" id="IPR007415">
    <property type="entry name" value="Nitrogenase_MoFe_mat_NifZ"/>
</dbReference>
<sequence>MRPRFTFSEAVRVVRAIRNDGTYAGLPSGALLVRRGSIGYVRDWGVFLQDQIIYQIHFPDCDRVVGCREQELIAGDRPWLAGNLQYGDSVICQTALAMQGEMVVSVGQLGRIEATDRGEHGDGYIVDFGGRWFQVPVSALALAEEEE</sequence>
<evidence type="ECO:0000313" key="3">
    <source>
        <dbReference type="EMBL" id="CAH5933630.1"/>
    </source>
</evidence>
<dbReference type="RefSeq" id="WP_012541106.1">
    <property type="nucleotide sequence ID" value="NC_011283.1"/>
</dbReference>
<keyword evidence="11" id="KW-1185">Reference proteome</keyword>
<reference evidence="6 10" key="4">
    <citation type="submission" date="2020-08" db="EMBL/GenBank/DDBJ databases">
        <title>Complete genome sequence of Klebsiella pneumoniae KP2757.</title>
        <authorList>
            <person name="Zhang X."/>
        </authorList>
    </citation>
    <scope>NUCLEOTIDE SEQUENCE [LARGE SCALE GENOMIC DNA]</scope>
    <source>
        <strain evidence="6 10">KP2757</strain>
    </source>
</reference>
<evidence type="ECO:0000313" key="7">
    <source>
        <dbReference type="EMBL" id="SXF91758.1"/>
    </source>
</evidence>
<dbReference type="Proteomes" id="UP000234473">
    <property type="component" value="Unassembled WGS sequence"/>
</dbReference>
<proteinExistence type="inferred from homology"/>
<evidence type="ECO:0000313" key="8">
    <source>
        <dbReference type="Proteomes" id="UP000234473"/>
    </source>
</evidence>
<evidence type="ECO:0000313" key="4">
    <source>
        <dbReference type="EMBL" id="GKJ98804.1"/>
    </source>
</evidence>
<dbReference type="AlphaFoldDB" id="A0A0J4QJY3"/>
<dbReference type="Proteomes" id="UP000258928">
    <property type="component" value="Unassembled WGS sequence"/>
</dbReference>
<organism evidence="5 8">
    <name type="scientific">Klebsiella variicola</name>
    <dbReference type="NCBI Taxonomy" id="244366"/>
    <lineage>
        <taxon>Bacteria</taxon>
        <taxon>Pseudomonadati</taxon>
        <taxon>Pseudomonadota</taxon>
        <taxon>Gammaproteobacteria</taxon>
        <taxon>Enterobacterales</taxon>
        <taxon>Enterobacteriaceae</taxon>
        <taxon>Klebsiella/Raoultella group</taxon>
        <taxon>Klebsiella</taxon>
        <taxon>Klebsiella pneumoniae complex</taxon>
    </lineage>
</organism>
<evidence type="ECO:0000313" key="5">
    <source>
        <dbReference type="EMBL" id="PLP48655.1"/>
    </source>
</evidence>
<reference evidence="3" key="6">
    <citation type="submission" date="2022-05" db="EMBL/GenBank/DDBJ databases">
        <authorList>
            <person name="Alioto T."/>
            <person name="Alioto T."/>
            <person name="Gomez Garrido J."/>
        </authorList>
    </citation>
    <scope>NUCLEOTIDE SEQUENCE</scope>
    <source>
        <strain evidence="3">0</strain>
    </source>
</reference>
<protein>
    <submittedName>
        <fullName evidence="7">NifZ protein</fullName>
    </submittedName>
    <submittedName>
        <fullName evidence="5">Nitrogen fixation protein NifZ</fullName>
    </submittedName>
</protein>
<gene>
    <name evidence="3" type="ORF">AN2335V1_0024</name>
    <name evidence="5" type="ORF">CWM98_02840</name>
    <name evidence="6" type="ORF">IAP99_08750</name>
    <name evidence="4" type="ORF">NUKP37_38220</name>
    <name evidence="7" type="ORF">SAMEA3729809_00454</name>
</gene>
<name>A0A0J4QJY3_KLEVA</name>
<dbReference type="Proteomes" id="UP000789617">
    <property type="component" value="Unassembled WGS sequence"/>
</dbReference>
<evidence type="ECO:0000313" key="10">
    <source>
        <dbReference type="Proteomes" id="UP000516181"/>
    </source>
</evidence>
<keyword evidence="2" id="KW-0535">Nitrogen fixation</keyword>
<dbReference type="GeneID" id="93272304"/>
<dbReference type="EMBL" id="CAJOXS020000001">
    <property type="protein sequence ID" value="CAH5933630.1"/>
    <property type="molecule type" value="Genomic_DNA"/>
</dbReference>
<evidence type="ECO:0000313" key="6">
    <source>
        <dbReference type="EMBL" id="QNP26427.1"/>
    </source>
</evidence>
<evidence type="ECO:0000256" key="1">
    <source>
        <dbReference type="ARBA" id="ARBA00008027"/>
    </source>
</evidence>
<dbReference type="Proteomes" id="UP001060507">
    <property type="component" value="Unassembled WGS sequence"/>
</dbReference>
<reference evidence="5 8" key="1">
    <citation type="submission" date="2017-11" db="EMBL/GenBank/DDBJ databases">
        <authorList>
            <person name="Han C.G."/>
        </authorList>
    </citation>
    <scope>NUCLEOTIDE SEQUENCE [LARGE SCALE GENOMIC DNA]</scope>
    <source>
        <strain evidence="5 8">A5</strain>
    </source>
</reference>
<dbReference type="EMBL" id="CP060807">
    <property type="protein sequence ID" value="QNP26427.1"/>
    <property type="molecule type" value="Genomic_DNA"/>
</dbReference>